<dbReference type="OrthoDB" id="76173at2759"/>
<comment type="caution">
    <text evidence="1">The sequence shown here is derived from an EMBL/GenBank/DDBJ whole genome shotgun (WGS) entry which is preliminary data.</text>
</comment>
<accession>A0A482WH48</accession>
<name>A0A482WH48_LAOST</name>
<sequence>MTDSITNVTVKKKRKFTNDKNELLKMDKEELADLLIRMESHNQHLKNIIAKLDASPEDCETAPKRKFDFTKKHQRDGSTVSDSFNLNEGELQRTKCKLQFMGIQNTDSDDDEMGWTLPTIILCGTTRKELTDNIRNGNTNLSHATLCYLEKYKIKPGSANRENRFEALNHGPIVRDIPKPQPRRIRHHNNEHRHHHNHPQHQENHYPGSRILDITELKQQPKLL</sequence>
<keyword evidence="2" id="KW-1185">Reference proteome</keyword>
<evidence type="ECO:0000313" key="2">
    <source>
        <dbReference type="Proteomes" id="UP000291343"/>
    </source>
</evidence>
<evidence type="ECO:0000313" key="1">
    <source>
        <dbReference type="EMBL" id="RZF32602.1"/>
    </source>
</evidence>
<dbReference type="EMBL" id="QKKF02036444">
    <property type="protein sequence ID" value="RZF32602.1"/>
    <property type="molecule type" value="Genomic_DNA"/>
</dbReference>
<reference evidence="1 2" key="1">
    <citation type="journal article" date="2017" name="Gigascience">
        <title>Genome sequence of the small brown planthopper, Laodelphax striatellus.</title>
        <authorList>
            <person name="Zhu J."/>
            <person name="Jiang F."/>
            <person name="Wang X."/>
            <person name="Yang P."/>
            <person name="Bao Y."/>
            <person name="Zhao W."/>
            <person name="Wang W."/>
            <person name="Lu H."/>
            <person name="Wang Q."/>
            <person name="Cui N."/>
            <person name="Li J."/>
            <person name="Chen X."/>
            <person name="Luo L."/>
            <person name="Yu J."/>
            <person name="Kang L."/>
            <person name="Cui F."/>
        </authorList>
    </citation>
    <scope>NUCLEOTIDE SEQUENCE [LARGE SCALE GENOMIC DNA]</scope>
    <source>
        <strain evidence="1">Lst14</strain>
    </source>
</reference>
<dbReference type="SMR" id="A0A482WH48"/>
<organism evidence="1 2">
    <name type="scientific">Laodelphax striatellus</name>
    <name type="common">Small brown planthopper</name>
    <name type="synonym">Delphax striatella</name>
    <dbReference type="NCBI Taxonomy" id="195883"/>
    <lineage>
        <taxon>Eukaryota</taxon>
        <taxon>Metazoa</taxon>
        <taxon>Ecdysozoa</taxon>
        <taxon>Arthropoda</taxon>
        <taxon>Hexapoda</taxon>
        <taxon>Insecta</taxon>
        <taxon>Pterygota</taxon>
        <taxon>Neoptera</taxon>
        <taxon>Paraneoptera</taxon>
        <taxon>Hemiptera</taxon>
        <taxon>Auchenorrhyncha</taxon>
        <taxon>Fulgoroidea</taxon>
        <taxon>Delphacidae</taxon>
        <taxon>Criomorphinae</taxon>
        <taxon>Laodelphax</taxon>
    </lineage>
</organism>
<protein>
    <submittedName>
        <fullName evidence="1">Uncharacterized protein</fullName>
    </submittedName>
</protein>
<gene>
    <name evidence="1" type="ORF">LSTR_LSTR011049</name>
</gene>
<dbReference type="AlphaFoldDB" id="A0A482WH48"/>
<dbReference type="Proteomes" id="UP000291343">
    <property type="component" value="Unassembled WGS sequence"/>
</dbReference>
<dbReference type="InParanoid" id="A0A482WH48"/>
<proteinExistence type="predicted"/>